<name>A0A671TJ47_SPAAU</name>
<evidence type="ECO:0000259" key="2">
    <source>
        <dbReference type="PROSITE" id="PS50033"/>
    </source>
</evidence>
<dbReference type="Ensembl" id="ENSSAUT00010001369.1">
    <property type="protein sequence ID" value="ENSSAUP00010001316.1"/>
    <property type="gene ID" value="ENSSAUG00010000691.1"/>
</dbReference>
<dbReference type="InterPro" id="IPR001012">
    <property type="entry name" value="UBX_dom"/>
</dbReference>
<proteinExistence type="predicted"/>
<dbReference type="Gene3D" id="3.10.20.90">
    <property type="entry name" value="Phosphatidylinositol 3-kinase Catalytic Subunit, Chain A, domain 1"/>
    <property type="match status" value="1"/>
</dbReference>
<dbReference type="SUPFAM" id="SSF54236">
    <property type="entry name" value="Ubiquitin-like"/>
    <property type="match status" value="1"/>
</dbReference>
<accession>A0A671TJ47</accession>
<keyword evidence="4" id="KW-1185">Reference proteome</keyword>
<reference evidence="3" key="1">
    <citation type="submission" date="2021-04" db="EMBL/GenBank/DDBJ databases">
        <authorList>
            <consortium name="Wellcome Sanger Institute Data Sharing"/>
        </authorList>
    </citation>
    <scope>NUCLEOTIDE SEQUENCE [LARGE SCALE GENOMIC DNA]</scope>
</reference>
<dbReference type="PROSITE" id="PS50033">
    <property type="entry name" value="UBX"/>
    <property type="match status" value="1"/>
</dbReference>
<dbReference type="GeneTree" id="ENSGT00390000012939"/>
<dbReference type="Pfam" id="PF00789">
    <property type="entry name" value="UBX"/>
    <property type="match status" value="1"/>
</dbReference>
<evidence type="ECO:0000313" key="4">
    <source>
        <dbReference type="Proteomes" id="UP000472265"/>
    </source>
</evidence>
<dbReference type="InParanoid" id="A0A671TJ47"/>
<protein>
    <submittedName>
        <fullName evidence="3">UBX domain protein 10</fullName>
    </submittedName>
</protein>
<dbReference type="OMA" id="ADSFIWQ"/>
<gene>
    <name evidence="3" type="primary">UBXN10</name>
    <name evidence="3" type="synonym">ubxn10</name>
</gene>
<dbReference type="FunCoup" id="A0A671TJ47">
    <property type="interactions" value="684"/>
</dbReference>
<feature type="compositionally biased region" description="Basic residues" evidence="1">
    <location>
        <begin position="50"/>
        <end position="59"/>
    </location>
</feature>
<dbReference type="CDD" id="cd17076">
    <property type="entry name" value="UBX_UBXN10"/>
    <property type="match status" value="1"/>
</dbReference>
<dbReference type="GO" id="GO:0061371">
    <property type="term" value="P:determination of heart left/right asymmetry"/>
    <property type="evidence" value="ECO:0007669"/>
    <property type="project" value="Ensembl"/>
</dbReference>
<evidence type="ECO:0000313" key="3">
    <source>
        <dbReference type="Ensembl" id="ENSSAUP00010001316.1"/>
    </source>
</evidence>
<reference evidence="3" key="2">
    <citation type="submission" date="2025-08" db="UniProtKB">
        <authorList>
            <consortium name="Ensembl"/>
        </authorList>
    </citation>
    <scope>IDENTIFICATION</scope>
</reference>
<feature type="region of interest" description="Disordered" evidence="1">
    <location>
        <begin position="34"/>
        <end position="100"/>
    </location>
</feature>
<feature type="domain" description="UBX" evidence="2">
    <location>
        <begin position="196"/>
        <end position="273"/>
    </location>
</feature>
<dbReference type="AlphaFoldDB" id="A0A671TJ47"/>
<feature type="region of interest" description="Disordered" evidence="1">
    <location>
        <begin position="163"/>
        <end position="195"/>
    </location>
</feature>
<reference evidence="3" key="3">
    <citation type="submission" date="2025-09" db="UniProtKB">
        <authorList>
            <consortium name="Ensembl"/>
        </authorList>
    </citation>
    <scope>IDENTIFICATION</scope>
</reference>
<dbReference type="InterPro" id="IPR029071">
    <property type="entry name" value="Ubiquitin-like_domsf"/>
</dbReference>
<sequence length="283" mass="31093">MSSSRQLVCHGNHGDALKRYFLLELVEKLGQRLKRLTPRSSRESSPMHLTRPKSSKGRSRPVLNSAGDTDGIQRTPASPESPVHRRRPEGTLRSQSQPIMWQSGQLSRDEVLQMLHHAPAAPPQSLNKYKVLPSIERRQSEARSLDHHMSQLSLSQGAILQGQGYRPQEPDLPSSCEGDSRPKTPGPAPVMTKGPGAAGSLLLAIRAPCGGRFQQHFDPTDTLLTVRASAEVKFGARYGDACIETMDVPRRTFTDMDVTLAQCGVVNRSVLCISHSDSVVEHQ</sequence>
<organism evidence="3 4">
    <name type="scientific">Sparus aurata</name>
    <name type="common">Gilthead sea bream</name>
    <dbReference type="NCBI Taxonomy" id="8175"/>
    <lineage>
        <taxon>Eukaryota</taxon>
        <taxon>Metazoa</taxon>
        <taxon>Chordata</taxon>
        <taxon>Craniata</taxon>
        <taxon>Vertebrata</taxon>
        <taxon>Euteleostomi</taxon>
        <taxon>Actinopterygii</taxon>
        <taxon>Neopterygii</taxon>
        <taxon>Teleostei</taxon>
        <taxon>Neoteleostei</taxon>
        <taxon>Acanthomorphata</taxon>
        <taxon>Eupercaria</taxon>
        <taxon>Spariformes</taxon>
        <taxon>Sparidae</taxon>
        <taxon>Sparus</taxon>
    </lineage>
</organism>
<evidence type="ECO:0000256" key="1">
    <source>
        <dbReference type="SAM" id="MobiDB-lite"/>
    </source>
</evidence>
<dbReference type="Proteomes" id="UP000472265">
    <property type="component" value="Chromosome 7"/>
</dbReference>